<dbReference type="PANTHER" id="PTHR21708:SF26">
    <property type="entry name" value="2-DEHYDROPANTOATE 2-REDUCTASE"/>
    <property type="match status" value="1"/>
</dbReference>
<dbReference type="InterPro" id="IPR013752">
    <property type="entry name" value="KPA_reductase"/>
</dbReference>
<dbReference type="Pfam" id="PF02558">
    <property type="entry name" value="ApbA"/>
    <property type="match status" value="1"/>
</dbReference>
<evidence type="ECO:0000256" key="1">
    <source>
        <dbReference type="ARBA" id="ARBA00004994"/>
    </source>
</evidence>
<dbReference type="Proteomes" id="UP000198706">
    <property type="component" value="Unassembled WGS sequence"/>
</dbReference>
<dbReference type="STRING" id="137658.SAMN05216186_103117"/>
<feature type="domain" description="Ketopantoate reductase C-terminal" evidence="12">
    <location>
        <begin position="191"/>
        <end position="311"/>
    </location>
</feature>
<keyword evidence="14" id="KW-1185">Reference proteome</keyword>
<evidence type="ECO:0000313" key="13">
    <source>
        <dbReference type="EMBL" id="SDJ87185.1"/>
    </source>
</evidence>
<dbReference type="NCBIfam" id="TIGR00745">
    <property type="entry name" value="apbA_panE"/>
    <property type="match status" value="1"/>
</dbReference>
<evidence type="ECO:0000259" key="11">
    <source>
        <dbReference type="Pfam" id="PF02558"/>
    </source>
</evidence>
<evidence type="ECO:0000313" key="14">
    <source>
        <dbReference type="Proteomes" id="UP000198706"/>
    </source>
</evidence>
<comment type="pathway">
    <text evidence="1 10">Cofactor biosynthesis; (R)-pantothenate biosynthesis; (R)-pantoate from 3-methyl-2-oxobutanoate: step 2/2.</text>
</comment>
<dbReference type="Gene3D" id="3.40.50.720">
    <property type="entry name" value="NAD(P)-binding Rossmann-like Domain"/>
    <property type="match status" value="1"/>
</dbReference>
<evidence type="ECO:0000256" key="10">
    <source>
        <dbReference type="RuleBase" id="RU362068"/>
    </source>
</evidence>
<dbReference type="InterPro" id="IPR003710">
    <property type="entry name" value="ApbA"/>
</dbReference>
<dbReference type="InterPro" id="IPR013332">
    <property type="entry name" value="KPR_N"/>
</dbReference>
<evidence type="ECO:0000256" key="2">
    <source>
        <dbReference type="ARBA" id="ARBA00007870"/>
    </source>
</evidence>
<feature type="domain" description="Ketopantoate reductase N-terminal" evidence="11">
    <location>
        <begin position="9"/>
        <end position="158"/>
    </location>
</feature>
<dbReference type="GO" id="GO:0015940">
    <property type="term" value="P:pantothenate biosynthetic process"/>
    <property type="evidence" value="ECO:0007669"/>
    <property type="project" value="UniProtKB-UniPathway"/>
</dbReference>
<evidence type="ECO:0000256" key="8">
    <source>
        <dbReference type="ARBA" id="ARBA00032024"/>
    </source>
</evidence>
<comment type="similarity">
    <text evidence="2 10">Belongs to the ketopantoate reductase family.</text>
</comment>
<evidence type="ECO:0000256" key="5">
    <source>
        <dbReference type="ARBA" id="ARBA00022655"/>
    </source>
</evidence>
<dbReference type="FunFam" id="1.10.1040.10:FF:000017">
    <property type="entry name" value="2-dehydropantoate 2-reductase"/>
    <property type="match status" value="1"/>
</dbReference>
<comment type="function">
    <text evidence="10">Catalyzes the NADPH-dependent reduction of ketopantoate into pantoic acid.</text>
</comment>
<comment type="catalytic activity">
    <reaction evidence="9 10">
        <text>(R)-pantoate + NADP(+) = 2-dehydropantoate + NADPH + H(+)</text>
        <dbReference type="Rhea" id="RHEA:16233"/>
        <dbReference type="ChEBI" id="CHEBI:11561"/>
        <dbReference type="ChEBI" id="CHEBI:15378"/>
        <dbReference type="ChEBI" id="CHEBI:15980"/>
        <dbReference type="ChEBI" id="CHEBI:57783"/>
        <dbReference type="ChEBI" id="CHEBI:58349"/>
        <dbReference type="EC" id="1.1.1.169"/>
    </reaction>
</comment>
<evidence type="ECO:0000256" key="9">
    <source>
        <dbReference type="ARBA" id="ARBA00048793"/>
    </source>
</evidence>
<evidence type="ECO:0000256" key="7">
    <source>
        <dbReference type="ARBA" id="ARBA00023002"/>
    </source>
</evidence>
<evidence type="ECO:0000256" key="3">
    <source>
        <dbReference type="ARBA" id="ARBA00013014"/>
    </source>
</evidence>
<dbReference type="SUPFAM" id="SSF48179">
    <property type="entry name" value="6-phosphogluconate dehydrogenase C-terminal domain-like"/>
    <property type="match status" value="1"/>
</dbReference>
<dbReference type="RefSeq" id="WP_084333746.1">
    <property type="nucleotide sequence ID" value="NZ_CBKZNZ010000007.1"/>
</dbReference>
<dbReference type="InterPro" id="IPR008927">
    <property type="entry name" value="6-PGluconate_DH-like_C_sf"/>
</dbReference>
<organism evidence="13 14">
    <name type="scientific">Pseudomonas indica</name>
    <dbReference type="NCBI Taxonomy" id="137658"/>
    <lineage>
        <taxon>Bacteria</taxon>
        <taxon>Pseudomonadati</taxon>
        <taxon>Pseudomonadota</taxon>
        <taxon>Gammaproteobacteria</taxon>
        <taxon>Pseudomonadales</taxon>
        <taxon>Pseudomonadaceae</taxon>
        <taxon>Pseudomonas</taxon>
    </lineage>
</organism>
<dbReference type="GO" id="GO:0005737">
    <property type="term" value="C:cytoplasm"/>
    <property type="evidence" value="ECO:0007669"/>
    <property type="project" value="TreeGrafter"/>
</dbReference>
<dbReference type="SUPFAM" id="SSF51735">
    <property type="entry name" value="NAD(P)-binding Rossmann-fold domains"/>
    <property type="match status" value="1"/>
</dbReference>
<dbReference type="EC" id="1.1.1.169" evidence="3 10"/>
<dbReference type="InterPro" id="IPR013328">
    <property type="entry name" value="6PGD_dom2"/>
</dbReference>
<gene>
    <name evidence="13" type="ORF">SAMN05216186_103117</name>
</gene>
<dbReference type="InterPro" id="IPR036291">
    <property type="entry name" value="NAD(P)-bd_dom_sf"/>
</dbReference>
<proteinExistence type="inferred from homology"/>
<name>A0A1G8XBB8_9PSED</name>
<dbReference type="Gene3D" id="1.10.1040.10">
    <property type="entry name" value="N-(1-d-carboxylethyl)-l-norvaline Dehydrogenase, domain 2"/>
    <property type="match status" value="1"/>
</dbReference>
<evidence type="ECO:0000259" key="12">
    <source>
        <dbReference type="Pfam" id="PF08546"/>
    </source>
</evidence>
<dbReference type="Pfam" id="PF08546">
    <property type="entry name" value="ApbA_C"/>
    <property type="match status" value="1"/>
</dbReference>
<dbReference type="UniPathway" id="UPA00028">
    <property type="reaction ID" value="UER00004"/>
</dbReference>
<dbReference type="AlphaFoldDB" id="A0A1G8XBB8"/>
<protein>
    <recommendedName>
        <fullName evidence="4 10">2-dehydropantoate 2-reductase</fullName>
        <ecNumber evidence="3 10">1.1.1.169</ecNumber>
    </recommendedName>
    <alternativeName>
        <fullName evidence="8 10">Ketopantoate reductase</fullName>
    </alternativeName>
</protein>
<evidence type="ECO:0000256" key="6">
    <source>
        <dbReference type="ARBA" id="ARBA00022857"/>
    </source>
</evidence>
<dbReference type="PANTHER" id="PTHR21708">
    <property type="entry name" value="PROBABLE 2-DEHYDROPANTOATE 2-REDUCTASE"/>
    <property type="match status" value="1"/>
</dbReference>
<sequence length="318" mass="33682">MSEVPRPRIGIIGTGAIGGFYGVMLARAGFDVHFLLRSEFAPVVERGLQLNSAVHGALALHPVQAYRDAAEMPPCDWLLVGAKTTSNAALVPAIVQAAAPGAKVVLMQNGLAVEDALRPALPDSLHLLGGLCFICVHRSAPGVIEHQALGAVNLGYHSGPAADSAQRQAIVEEGAALFRAAGLDSSAMASLDQARWQKLVWNVPYNGLSVLLNAGTTALMGNPDSRALIEALMEEVVQGAAACGHVLPEGFAGKLLAATDRMPDYLPSMYHDFVQARPMELEAIYAAPLAAAAQAECELPRMRMLYRALRFLDMRQSG</sequence>
<evidence type="ECO:0000256" key="4">
    <source>
        <dbReference type="ARBA" id="ARBA00019465"/>
    </source>
</evidence>
<keyword evidence="6 10" id="KW-0521">NADP</keyword>
<dbReference type="GO" id="GO:0008677">
    <property type="term" value="F:2-dehydropantoate 2-reductase activity"/>
    <property type="evidence" value="ECO:0007669"/>
    <property type="project" value="UniProtKB-EC"/>
</dbReference>
<dbReference type="InterPro" id="IPR051402">
    <property type="entry name" value="KPR-Related"/>
</dbReference>
<reference evidence="13 14" key="1">
    <citation type="submission" date="2016-10" db="EMBL/GenBank/DDBJ databases">
        <authorList>
            <person name="de Groot N.N."/>
        </authorList>
    </citation>
    <scope>NUCLEOTIDE SEQUENCE [LARGE SCALE GENOMIC DNA]</scope>
    <source>
        <strain evidence="13 14">JCM 21544</strain>
    </source>
</reference>
<dbReference type="NCBIfam" id="NF004887">
    <property type="entry name" value="PRK06249.1"/>
    <property type="match status" value="1"/>
</dbReference>
<accession>A0A1G8XBB8</accession>
<keyword evidence="7 10" id="KW-0560">Oxidoreductase</keyword>
<dbReference type="EMBL" id="FNFD01000003">
    <property type="protein sequence ID" value="SDJ87185.1"/>
    <property type="molecule type" value="Genomic_DNA"/>
</dbReference>
<keyword evidence="5 10" id="KW-0566">Pantothenate biosynthesis</keyword>